<dbReference type="EMBL" id="ACYH01000024">
    <property type="protein sequence ID" value="EEV20822.1"/>
    <property type="molecule type" value="Genomic_DNA"/>
</dbReference>
<feature type="chain" id="PRO_5002990067" description="Lipoprotein" evidence="1">
    <location>
        <begin position="22"/>
        <end position="159"/>
    </location>
</feature>
<dbReference type="eggNOG" id="ENOG5032MK4">
    <property type="taxonomic scope" value="Bacteria"/>
</dbReference>
<dbReference type="RefSeq" id="WP_006188225.1">
    <property type="nucleotide sequence ID" value="NZ_ACYH01000024.1"/>
</dbReference>
<accession>C8PNV9</accession>
<evidence type="ECO:0008006" key="4">
    <source>
        <dbReference type="Google" id="ProtNLM"/>
    </source>
</evidence>
<organism evidence="2 3">
    <name type="scientific">Treponema vincentii ATCC 35580</name>
    <dbReference type="NCBI Taxonomy" id="596324"/>
    <lineage>
        <taxon>Bacteria</taxon>
        <taxon>Pseudomonadati</taxon>
        <taxon>Spirochaetota</taxon>
        <taxon>Spirochaetia</taxon>
        <taxon>Spirochaetales</taxon>
        <taxon>Treponemataceae</taxon>
        <taxon>Treponema</taxon>
    </lineage>
</organism>
<dbReference type="STRING" id="596324.TREVI0001_1678"/>
<dbReference type="AlphaFoldDB" id="C8PNV9"/>
<feature type="signal peptide" evidence="1">
    <location>
        <begin position="1"/>
        <end position="21"/>
    </location>
</feature>
<keyword evidence="1" id="KW-0732">Signal</keyword>
<gene>
    <name evidence="2" type="ORF">TREVI0001_1678</name>
</gene>
<proteinExistence type="predicted"/>
<evidence type="ECO:0000313" key="3">
    <source>
        <dbReference type="Proteomes" id="UP000004509"/>
    </source>
</evidence>
<sequence length="159" mass="17738">MKVRKNIKQVIVLSIITVGLAYVTACQTANTAAKVKEELPASAENIHTKTDVYRAMAEGVTKQCPIKVDGETTLTKLEYDEVRHALAYTYLFSGAVYEDMDTQLWAVVQASTENTLKEKLKTNQSVSQVRADGLTVVYIYKDKNGKELFTVTLLSGEYY</sequence>
<evidence type="ECO:0000313" key="2">
    <source>
        <dbReference type="EMBL" id="EEV20822.1"/>
    </source>
</evidence>
<name>C8PNV9_9SPIR</name>
<reference evidence="2 3" key="1">
    <citation type="submission" date="2009-07" db="EMBL/GenBank/DDBJ databases">
        <authorList>
            <person name="Madupu R."/>
            <person name="Sebastian Y."/>
            <person name="Durkin A.S."/>
            <person name="Torralba M."/>
            <person name="Methe B."/>
            <person name="Sutton G.G."/>
            <person name="Strausberg R.L."/>
            <person name="Nelson K.E."/>
        </authorList>
    </citation>
    <scope>NUCLEOTIDE SEQUENCE [LARGE SCALE GENOMIC DNA]</scope>
    <source>
        <strain evidence="2 3">ATCC 35580</strain>
    </source>
</reference>
<dbReference type="Proteomes" id="UP000004509">
    <property type="component" value="Unassembled WGS sequence"/>
</dbReference>
<dbReference type="OrthoDB" id="361124at2"/>
<comment type="caution">
    <text evidence="2">The sequence shown here is derived from an EMBL/GenBank/DDBJ whole genome shotgun (WGS) entry which is preliminary data.</text>
</comment>
<evidence type="ECO:0000256" key="1">
    <source>
        <dbReference type="SAM" id="SignalP"/>
    </source>
</evidence>
<protein>
    <recommendedName>
        <fullName evidence="4">Lipoprotein</fullName>
    </recommendedName>
</protein>